<feature type="domain" description="Conjugative transposon TraJ C-terminal" evidence="2">
    <location>
        <begin position="29"/>
        <end position="306"/>
    </location>
</feature>
<organism evidence="3 4">
    <name type="scientific">Ancylomarina longa</name>
    <dbReference type="NCBI Taxonomy" id="2487017"/>
    <lineage>
        <taxon>Bacteria</taxon>
        <taxon>Pseudomonadati</taxon>
        <taxon>Bacteroidota</taxon>
        <taxon>Bacteroidia</taxon>
        <taxon>Marinilabiliales</taxon>
        <taxon>Marinifilaceae</taxon>
        <taxon>Ancylomarina</taxon>
    </lineage>
</organism>
<dbReference type="Proteomes" id="UP000282985">
    <property type="component" value="Unassembled WGS sequence"/>
</dbReference>
<sequence length="317" mass="35626">MILQILTTNDFFAFTDSLVESGINQARLLVDMARAIGGIAAFFYISKRIYEELIVDNPISLLPLLRPFAFVLVLSFWGVFVNLLMVPTKGLSSLSEAIYADKKHIVAQRLEEKQNAILAVDLPIFYENEEKEAALWDKGINLLLTTYNIVTGRAIQNQISFYIMNTIRQVLESVFEAIVYLIAFLRTIFCVLLVIFGPLVFALSIFDGFQDNYLQWIARFINVNLYLPIALLILALVQEVLIYVLEWEITVINSMLIYQPQLFYVTNLVVPICGIVGLSMVPKIASWIVQASGTNSGGGRMLRTAATMAVTKGMMKS</sequence>
<name>A0A434AWU2_9BACT</name>
<comment type="caution">
    <text evidence="3">The sequence shown here is derived from an EMBL/GenBank/DDBJ whole genome shotgun (WGS) entry which is preliminary data.</text>
</comment>
<feature type="transmembrane region" description="Helical" evidence="1">
    <location>
        <begin position="225"/>
        <end position="245"/>
    </location>
</feature>
<dbReference type="RefSeq" id="WP_127343018.1">
    <property type="nucleotide sequence ID" value="NZ_RJJX01000005.1"/>
</dbReference>
<keyword evidence="1" id="KW-0812">Transmembrane</keyword>
<keyword evidence="4" id="KW-1185">Reference proteome</keyword>
<reference evidence="3 4" key="1">
    <citation type="submission" date="2018-11" db="EMBL/GenBank/DDBJ databases">
        <title>Parancylomarina longa gen. nov., sp. nov., isolated from sediments of southern Okinawa.</title>
        <authorList>
            <person name="Fu T."/>
        </authorList>
    </citation>
    <scope>NUCLEOTIDE SEQUENCE [LARGE SCALE GENOMIC DNA]</scope>
    <source>
        <strain evidence="3 4">T3-2 S1-C</strain>
    </source>
</reference>
<keyword evidence="1" id="KW-0472">Membrane</keyword>
<dbReference type="OrthoDB" id="1147144at2"/>
<evidence type="ECO:0000313" key="3">
    <source>
        <dbReference type="EMBL" id="RUT78962.1"/>
    </source>
</evidence>
<protein>
    <recommendedName>
        <fullName evidence="2">Conjugative transposon TraJ C-terminal domain-containing protein</fullName>
    </recommendedName>
</protein>
<feature type="transmembrane region" description="Helical" evidence="1">
    <location>
        <begin position="178"/>
        <end position="205"/>
    </location>
</feature>
<dbReference type="AlphaFoldDB" id="A0A434AWU2"/>
<dbReference type="InterPro" id="IPR012424">
    <property type="entry name" value="Conjugative_transposon_TraJ_C"/>
</dbReference>
<evidence type="ECO:0000256" key="1">
    <source>
        <dbReference type="SAM" id="Phobius"/>
    </source>
</evidence>
<evidence type="ECO:0000259" key="2">
    <source>
        <dbReference type="Pfam" id="PF07863"/>
    </source>
</evidence>
<feature type="transmembrane region" description="Helical" evidence="1">
    <location>
        <begin position="65"/>
        <end position="86"/>
    </location>
</feature>
<evidence type="ECO:0000313" key="4">
    <source>
        <dbReference type="Proteomes" id="UP000282985"/>
    </source>
</evidence>
<proteinExistence type="predicted"/>
<accession>A0A434AWU2</accession>
<dbReference type="Pfam" id="PF07863">
    <property type="entry name" value="CtnDOT_TraJ"/>
    <property type="match status" value="1"/>
</dbReference>
<keyword evidence="1" id="KW-1133">Transmembrane helix</keyword>
<gene>
    <name evidence="3" type="ORF">DLK05_05625</name>
</gene>
<dbReference type="EMBL" id="RJJX01000005">
    <property type="protein sequence ID" value="RUT78962.1"/>
    <property type="molecule type" value="Genomic_DNA"/>
</dbReference>